<dbReference type="AlphaFoldDB" id="A0A5N6EWY8"/>
<name>A0A5N6EWY8_9EURO</name>
<gene>
    <name evidence="1" type="ORF">BDV33DRAFT_169270</name>
</gene>
<reference evidence="1 2" key="1">
    <citation type="submission" date="2019-04" db="EMBL/GenBank/DDBJ databases">
        <title>Fungal friends and foes A comparative genomics study of 23 Aspergillus species from section Flavi.</title>
        <authorList>
            <consortium name="DOE Joint Genome Institute"/>
            <person name="Kjaerbolling I."/>
            <person name="Vesth T.C."/>
            <person name="Frisvad J.C."/>
            <person name="Nybo J.L."/>
            <person name="Theobald S."/>
            <person name="Kildgaard S."/>
            <person name="Petersen T.I."/>
            <person name="Kuo A."/>
            <person name="Sato A."/>
            <person name="Lyhne E.K."/>
            <person name="Kogle M.E."/>
            <person name="Wiebenga A."/>
            <person name="Kun R.S."/>
            <person name="Lubbers R.J."/>
            <person name="Makela M.R."/>
            <person name="Barry K."/>
            <person name="Chovatia M."/>
            <person name="Clum A."/>
            <person name="Daum C."/>
            <person name="Haridas S."/>
            <person name="He G."/>
            <person name="LaButti K."/>
            <person name="Lipzen A."/>
            <person name="Mondo S."/>
            <person name="Pangilinan J."/>
            <person name="Riley R."/>
            <person name="Salamov A."/>
            <person name="Simmons B.A."/>
            <person name="Magnuson J.K."/>
            <person name="Henrissat B."/>
            <person name="Mortensen U.H."/>
            <person name="Larsen T.O."/>
            <person name="De vries R.P."/>
            <person name="Grigoriev I.V."/>
            <person name="Machida M."/>
            <person name="Baker S.E."/>
            <person name="Andersen M.R."/>
        </authorList>
    </citation>
    <scope>NUCLEOTIDE SEQUENCE [LARGE SCALE GENOMIC DNA]</scope>
    <source>
        <strain evidence="1 2">CBS 126849</strain>
    </source>
</reference>
<keyword evidence="2" id="KW-1185">Reference proteome</keyword>
<evidence type="ECO:0000313" key="1">
    <source>
        <dbReference type="EMBL" id="KAB8222036.1"/>
    </source>
</evidence>
<accession>A0A5N6EWY8</accession>
<dbReference type="EMBL" id="ML733415">
    <property type="protein sequence ID" value="KAB8222036.1"/>
    <property type="molecule type" value="Genomic_DNA"/>
</dbReference>
<sequence>MEKGKEKENLAISQQSPTLGLCLSHIIGCRLISSGGGMTRKKPVQRLIVMRLMSTPY</sequence>
<protein>
    <submittedName>
        <fullName evidence="1">Uncharacterized protein</fullName>
    </submittedName>
</protein>
<proteinExistence type="predicted"/>
<dbReference type="Proteomes" id="UP000326799">
    <property type="component" value="Unassembled WGS sequence"/>
</dbReference>
<evidence type="ECO:0000313" key="2">
    <source>
        <dbReference type="Proteomes" id="UP000326799"/>
    </source>
</evidence>
<organism evidence="1 2">
    <name type="scientific">Aspergillus novoparasiticus</name>
    <dbReference type="NCBI Taxonomy" id="986946"/>
    <lineage>
        <taxon>Eukaryota</taxon>
        <taxon>Fungi</taxon>
        <taxon>Dikarya</taxon>
        <taxon>Ascomycota</taxon>
        <taxon>Pezizomycotina</taxon>
        <taxon>Eurotiomycetes</taxon>
        <taxon>Eurotiomycetidae</taxon>
        <taxon>Eurotiales</taxon>
        <taxon>Aspergillaceae</taxon>
        <taxon>Aspergillus</taxon>
        <taxon>Aspergillus subgen. Circumdati</taxon>
    </lineage>
</organism>